<dbReference type="VEuPathDB" id="FungiDB:ASPVEDRAFT_202760"/>
<name>A0A1L9Q1U1_ASPVE</name>
<evidence type="ECO:0000256" key="3">
    <source>
        <dbReference type="ARBA" id="ARBA00022989"/>
    </source>
</evidence>
<keyword evidence="3 7" id="KW-1133">Transmembrane helix</keyword>
<dbReference type="InterPro" id="IPR049326">
    <property type="entry name" value="Rhodopsin_dom_fungi"/>
</dbReference>
<feature type="transmembrane region" description="Helical" evidence="7">
    <location>
        <begin position="123"/>
        <end position="143"/>
    </location>
</feature>
<proteinExistence type="inferred from homology"/>
<dbReference type="RefSeq" id="XP_040673506.1">
    <property type="nucleotide sequence ID" value="XM_040809384.1"/>
</dbReference>
<evidence type="ECO:0000256" key="1">
    <source>
        <dbReference type="ARBA" id="ARBA00004141"/>
    </source>
</evidence>
<evidence type="ECO:0000256" key="4">
    <source>
        <dbReference type="ARBA" id="ARBA00023136"/>
    </source>
</evidence>
<feature type="region of interest" description="Disordered" evidence="6">
    <location>
        <begin position="320"/>
        <end position="339"/>
    </location>
</feature>
<comment type="similarity">
    <text evidence="5">Belongs to the SAT4 family.</text>
</comment>
<reference evidence="10" key="1">
    <citation type="journal article" date="2017" name="Genome Biol.">
        <title>Comparative genomics reveals high biological diversity and specific adaptations in the industrially and medically important fungal genus Aspergillus.</title>
        <authorList>
            <person name="de Vries R.P."/>
            <person name="Riley R."/>
            <person name="Wiebenga A."/>
            <person name="Aguilar-Osorio G."/>
            <person name="Amillis S."/>
            <person name="Uchima C.A."/>
            <person name="Anderluh G."/>
            <person name="Asadollahi M."/>
            <person name="Askin M."/>
            <person name="Barry K."/>
            <person name="Battaglia E."/>
            <person name="Bayram O."/>
            <person name="Benocci T."/>
            <person name="Braus-Stromeyer S.A."/>
            <person name="Caldana C."/>
            <person name="Canovas D."/>
            <person name="Cerqueira G.C."/>
            <person name="Chen F."/>
            <person name="Chen W."/>
            <person name="Choi C."/>
            <person name="Clum A."/>
            <person name="Dos Santos R.A."/>
            <person name="Damasio A.R."/>
            <person name="Diallinas G."/>
            <person name="Emri T."/>
            <person name="Fekete E."/>
            <person name="Flipphi M."/>
            <person name="Freyberg S."/>
            <person name="Gallo A."/>
            <person name="Gournas C."/>
            <person name="Habgood R."/>
            <person name="Hainaut M."/>
            <person name="Harispe M.L."/>
            <person name="Henrissat B."/>
            <person name="Hilden K.S."/>
            <person name="Hope R."/>
            <person name="Hossain A."/>
            <person name="Karabika E."/>
            <person name="Karaffa L."/>
            <person name="Karanyi Z."/>
            <person name="Krasevec N."/>
            <person name="Kuo A."/>
            <person name="Kusch H."/>
            <person name="LaButti K."/>
            <person name="Lagendijk E.L."/>
            <person name="Lapidus A."/>
            <person name="Levasseur A."/>
            <person name="Lindquist E."/>
            <person name="Lipzen A."/>
            <person name="Logrieco A.F."/>
            <person name="MacCabe A."/>
            <person name="Maekelae M.R."/>
            <person name="Malavazi I."/>
            <person name="Melin P."/>
            <person name="Meyer V."/>
            <person name="Mielnichuk N."/>
            <person name="Miskei M."/>
            <person name="Molnar A.P."/>
            <person name="Mule G."/>
            <person name="Ngan C.Y."/>
            <person name="Orejas M."/>
            <person name="Orosz E."/>
            <person name="Ouedraogo J.P."/>
            <person name="Overkamp K.M."/>
            <person name="Park H.-S."/>
            <person name="Perrone G."/>
            <person name="Piumi F."/>
            <person name="Punt P.J."/>
            <person name="Ram A.F."/>
            <person name="Ramon A."/>
            <person name="Rauscher S."/>
            <person name="Record E."/>
            <person name="Riano-Pachon D.M."/>
            <person name="Robert V."/>
            <person name="Roehrig J."/>
            <person name="Ruller R."/>
            <person name="Salamov A."/>
            <person name="Salih N.S."/>
            <person name="Samson R.A."/>
            <person name="Sandor E."/>
            <person name="Sanguinetti M."/>
            <person name="Schuetze T."/>
            <person name="Sepcic K."/>
            <person name="Shelest E."/>
            <person name="Sherlock G."/>
            <person name="Sophianopoulou V."/>
            <person name="Squina F.M."/>
            <person name="Sun H."/>
            <person name="Susca A."/>
            <person name="Todd R.B."/>
            <person name="Tsang A."/>
            <person name="Unkles S.E."/>
            <person name="van de Wiele N."/>
            <person name="van Rossen-Uffink D."/>
            <person name="Oliveira J.V."/>
            <person name="Vesth T.C."/>
            <person name="Visser J."/>
            <person name="Yu J.-H."/>
            <person name="Zhou M."/>
            <person name="Andersen M.R."/>
            <person name="Archer D.B."/>
            <person name="Baker S.E."/>
            <person name="Benoit I."/>
            <person name="Brakhage A.A."/>
            <person name="Braus G.H."/>
            <person name="Fischer R."/>
            <person name="Frisvad J.C."/>
            <person name="Goldman G.H."/>
            <person name="Houbraken J."/>
            <person name="Oakley B."/>
            <person name="Pocsi I."/>
            <person name="Scazzocchio C."/>
            <person name="Seiboth B."/>
            <person name="vanKuyk P.A."/>
            <person name="Wortman J."/>
            <person name="Dyer P.S."/>
            <person name="Grigoriev I.V."/>
        </authorList>
    </citation>
    <scope>NUCLEOTIDE SEQUENCE [LARGE SCALE GENOMIC DNA]</scope>
    <source>
        <strain evidence="10">CBS 583.65</strain>
    </source>
</reference>
<evidence type="ECO:0000259" key="8">
    <source>
        <dbReference type="Pfam" id="PF20684"/>
    </source>
</evidence>
<dbReference type="EMBL" id="KV878138">
    <property type="protein sequence ID" value="OJJ07744.1"/>
    <property type="molecule type" value="Genomic_DNA"/>
</dbReference>
<accession>A0A1L9Q1U1</accession>
<dbReference type="PANTHER" id="PTHR33048:SF140">
    <property type="entry name" value="ATPASE, PUTATIVE (EUROFUNG)-RELATED"/>
    <property type="match status" value="1"/>
</dbReference>
<evidence type="ECO:0000256" key="7">
    <source>
        <dbReference type="SAM" id="Phobius"/>
    </source>
</evidence>
<evidence type="ECO:0000313" key="9">
    <source>
        <dbReference type="EMBL" id="OJJ07744.1"/>
    </source>
</evidence>
<gene>
    <name evidence="9" type="ORF">ASPVEDRAFT_202760</name>
</gene>
<feature type="transmembrane region" description="Helical" evidence="7">
    <location>
        <begin position="6"/>
        <end position="26"/>
    </location>
</feature>
<dbReference type="Pfam" id="PF20684">
    <property type="entry name" value="Fung_rhodopsin"/>
    <property type="match status" value="1"/>
</dbReference>
<dbReference type="STRING" id="1036611.A0A1L9Q1U1"/>
<evidence type="ECO:0000256" key="5">
    <source>
        <dbReference type="ARBA" id="ARBA00038359"/>
    </source>
</evidence>
<protein>
    <recommendedName>
        <fullName evidence="8">Rhodopsin domain-containing protein</fullName>
    </recommendedName>
</protein>
<dbReference type="PANTHER" id="PTHR33048">
    <property type="entry name" value="PTH11-LIKE INTEGRAL MEMBRANE PROTEIN (AFU_ORTHOLOGUE AFUA_5G11245)"/>
    <property type="match status" value="1"/>
</dbReference>
<feature type="transmembrane region" description="Helical" evidence="7">
    <location>
        <begin position="89"/>
        <end position="111"/>
    </location>
</feature>
<evidence type="ECO:0000256" key="2">
    <source>
        <dbReference type="ARBA" id="ARBA00022692"/>
    </source>
</evidence>
<feature type="transmembrane region" description="Helical" evidence="7">
    <location>
        <begin position="203"/>
        <end position="221"/>
    </location>
</feature>
<feature type="transmembrane region" description="Helical" evidence="7">
    <location>
        <begin position="46"/>
        <end position="69"/>
    </location>
</feature>
<evidence type="ECO:0000256" key="6">
    <source>
        <dbReference type="SAM" id="MobiDB-lite"/>
    </source>
</evidence>
<evidence type="ECO:0000313" key="10">
    <source>
        <dbReference type="Proteomes" id="UP000184073"/>
    </source>
</evidence>
<dbReference type="AlphaFoldDB" id="A0A1L9Q1U1"/>
<dbReference type="OrthoDB" id="3897607at2759"/>
<feature type="transmembrane region" description="Helical" evidence="7">
    <location>
        <begin position="163"/>
        <end position="191"/>
    </location>
</feature>
<dbReference type="GO" id="GO:0016020">
    <property type="term" value="C:membrane"/>
    <property type="evidence" value="ECO:0007669"/>
    <property type="project" value="UniProtKB-SubCell"/>
</dbReference>
<dbReference type="InterPro" id="IPR052337">
    <property type="entry name" value="SAT4-like"/>
</dbReference>
<keyword evidence="4 7" id="KW-0472">Membrane</keyword>
<keyword evidence="10" id="KW-1185">Reference proteome</keyword>
<organism evidence="9 10">
    <name type="scientific">Aspergillus versicolor CBS 583.65</name>
    <dbReference type="NCBI Taxonomy" id="1036611"/>
    <lineage>
        <taxon>Eukaryota</taxon>
        <taxon>Fungi</taxon>
        <taxon>Dikarya</taxon>
        <taxon>Ascomycota</taxon>
        <taxon>Pezizomycotina</taxon>
        <taxon>Eurotiomycetes</taxon>
        <taxon>Eurotiomycetidae</taxon>
        <taxon>Eurotiales</taxon>
        <taxon>Aspergillaceae</taxon>
        <taxon>Aspergillus</taxon>
        <taxon>Aspergillus subgen. Nidulantes</taxon>
    </lineage>
</organism>
<dbReference type="Proteomes" id="UP000184073">
    <property type="component" value="Unassembled WGS sequence"/>
</dbReference>
<feature type="domain" description="Rhodopsin" evidence="8">
    <location>
        <begin position="28"/>
        <end position="266"/>
    </location>
</feature>
<dbReference type="GeneID" id="63724895"/>
<comment type="subcellular location">
    <subcellularLocation>
        <location evidence="1">Membrane</location>
        <topology evidence="1">Multi-pass membrane protein</topology>
    </subcellularLocation>
</comment>
<sequence length="339" mass="37129">MIALTGLSSAMFSVSLVMLCLSLKTVGLRCFVRIKMIRAIGWDDGLMLLAMALFTVVCVVSMVGSFYGIGRTSTGMPPENVETALLCFFLSEVFYILTCTAGRVSICIALLRITIEKIHKVILYLLIAVTTVAGLVTWLVILLQCHPVSQFWHPENNGRCKDIEIIIAIGYTYTGFAIVCDFTIGLLPIAIIWKLQRSCRTRFGLAFTLGLGWIACCALVVRLPFLPRFRNSDTLGGTTQIMLLSIIEDGLGIIAGSLVTLRPLFRSLLPGGTRGTCANTILQHIPFSKSARNPDVQPPWSHIEINSNNSATAVLEGGLRHGDSMSESTSQRTEVEPWK</sequence>
<keyword evidence="2 7" id="KW-0812">Transmembrane</keyword>